<dbReference type="Gene3D" id="2.40.100.10">
    <property type="entry name" value="Cyclophilin-like"/>
    <property type="match status" value="1"/>
</dbReference>
<dbReference type="InterPro" id="IPR020892">
    <property type="entry name" value="Cyclophilin-type_PPIase_CS"/>
</dbReference>
<dbReference type="PRINTS" id="PR00153">
    <property type="entry name" value="CSAPPISMRASE"/>
</dbReference>
<feature type="domain" description="PPIase cyclophilin-type" evidence="4">
    <location>
        <begin position="37"/>
        <end position="177"/>
    </location>
</feature>
<dbReference type="CDD" id="cd00317">
    <property type="entry name" value="cyclophilin"/>
    <property type="match status" value="1"/>
</dbReference>
<dbReference type="PANTHER" id="PTHR45625">
    <property type="entry name" value="PEPTIDYL-PROLYL CIS-TRANS ISOMERASE-RELATED"/>
    <property type="match status" value="1"/>
</dbReference>
<dbReference type="PROSITE" id="PS50072">
    <property type="entry name" value="CSA_PPIASE_2"/>
    <property type="match status" value="1"/>
</dbReference>
<evidence type="ECO:0000256" key="3">
    <source>
        <dbReference type="ARBA" id="ARBA00023235"/>
    </source>
</evidence>
<accession>A0A382XHK2</accession>
<protein>
    <recommendedName>
        <fullName evidence="1">peptidylprolyl isomerase</fullName>
        <ecNumber evidence="1">5.2.1.8</ecNumber>
    </recommendedName>
</protein>
<dbReference type="GO" id="GO:0003755">
    <property type="term" value="F:peptidyl-prolyl cis-trans isomerase activity"/>
    <property type="evidence" value="ECO:0007669"/>
    <property type="project" value="UniProtKB-KW"/>
</dbReference>
<dbReference type="AlphaFoldDB" id="A0A382XHK2"/>
<name>A0A382XHK2_9ZZZZ</name>
<dbReference type="GO" id="GO:0006457">
    <property type="term" value="P:protein folding"/>
    <property type="evidence" value="ECO:0007669"/>
    <property type="project" value="InterPro"/>
</dbReference>
<dbReference type="InterPro" id="IPR044666">
    <property type="entry name" value="Cyclophilin_A-like"/>
</dbReference>
<keyword evidence="3" id="KW-0413">Isomerase</keyword>
<organism evidence="5">
    <name type="scientific">marine metagenome</name>
    <dbReference type="NCBI Taxonomy" id="408172"/>
    <lineage>
        <taxon>unclassified sequences</taxon>
        <taxon>metagenomes</taxon>
        <taxon>ecological metagenomes</taxon>
    </lineage>
</organism>
<sequence>MIQGQQGGAKVKKYAAFPQMSIDPSAGYTANIKTNKGNILIELFPASAPKTVNNFVFLANDGFYDGVIFHRVIPNFMIQGGDPTGTGTSGPGYKFEDEIDNTLEFDKPGILAMANAGPGTNGSQFFITTAATPHLKGNHTIFGKVLEGQDVASAISTVPSGPGNRPNEPIVIQGVEITKN</sequence>
<dbReference type="InterPro" id="IPR029000">
    <property type="entry name" value="Cyclophilin-like_dom_sf"/>
</dbReference>
<dbReference type="EMBL" id="UINC01167851">
    <property type="protein sequence ID" value="SVD70572.1"/>
    <property type="molecule type" value="Genomic_DNA"/>
</dbReference>
<reference evidence="5" key="1">
    <citation type="submission" date="2018-05" db="EMBL/GenBank/DDBJ databases">
        <authorList>
            <person name="Lanie J.A."/>
            <person name="Ng W.-L."/>
            <person name="Kazmierczak K.M."/>
            <person name="Andrzejewski T.M."/>
            <person name="Davidsen T.M."/>
            <person name="Wayne K.J."/>
            <person name="Tettelin H."/>
            <person name="Glass J.I."/>
            <person name="Rusch D."/>
            <person name="Podicherti R."/>
            <person name="Tsui H.-C.T."/>
            <person name="Winkler M.E."/>
        </authorList>
    </citation>
    <scope>NUCLEOTIDE SEQUENCE</scope>
</reference>
<dbReference type="Pfam" id="PF00160">
    <property type="entry name" value="Pro_isomerase"/>
    <property type="match status" value="1"/>
</dbReference>
<dbReference type="PANTHER" id="PTHR45625:SF4">
    <property type="entry name" value="PEPTIDYLPROLYL ISOMERASE DOMAIN AND WD REPEAT-CONTAINING PROTEIN 1"/>
    <property type="match status" value="1"/>
</dbReference>
<keyword evidence="2" id="KW-0697">Rotamase</keyword>
<evidence type="ECO:0000259" key="4">
    <source>
        <dbReference type="PROSITE" id="PS50072"/>
    </source>
</evidence>
<dbReference type="PROSITE" id="PS00170">
    <property type="entry name" value="CSA_PPIASE_1"/>
    <property type="match status" value="1"/>
</dbReference>
<gene>
    <name evidence="5" type="ORF">METZ01_LOCUS423426</name>
</gene>
<dbReference type="SUPFAM" id="SSF50891">
    <property type="entry name" value="Cyclophilin-like"/>
    <property type="match status" value="1"/>
</dbReference>
<dbReference type="InterPro" id="IPR002130">
    <property type="entry name" value="Cyclophilin-type_PPIase_dom"/>
</dbReference>
<evidence type="ECO:0000256" key="2">
    <source>
        <dbReference type="ARBA" id="ARBA00023110"/>
    </source>
</evidence>
<evidence type="ECO:0000313" key="5">
    <source>
        <dbReference type="EMBL" id="SVD70572.1"/>
    </source>
</evidence>
<dbReference type="EC" id="5.2.1.8" evidence="1"/>
<evidence type="ECO:0000256" key="1">
    <source>
        <dbReference type="ARBA" id="ARBA00013194"/>
    </source>
</evidence>
<proteinExistence type="predicted"/>